<dbReference type="EMBL" id="JAMZEL010000008">
    <property type="protein sequence ID" value="MCP1384600.1"/>
    <property type="molecule type" value="Genomic_DNA"/>
</dbReference>
<dbReference type="InterPro" id="IPR027417">
    <property type="entry name" value="P-loop_NTPase"/>
</dbReference>
<keyword evidence="2" id="KW-1185">Reference proteome</keyword>
<protein>
    <submittedName>
        <fullName evidence="1">AAA family ATPase</fullName>
    </submittedName>
</protein>
<evidence type="ECO:0000313" key="1">
    <source>
        <dbReference type="EMBL" id="MCP1384600.1"/>
    </source>
</evidence>
<dbReference type="Pfam" id="PF13481">
    <property type="entry name" value="AAA_25"/>
    <property type="match status" value="1"/>
</dbReference>
<dbReference type="SUPFAM" id="SSF52540">
    <property type="entry name" value="P-loop containing nucleoside triphosphate hydrolases"/>
    <property type="match status" value="1"/>
</dbReference>
<gene>
    <name evidence="1" type="ORF">NCI00_19335</name>
</gene>
<accession>A0ABT1FS63</accession>
<organism evidence="1 2">
    <name type="scientific">Runella salmonicolor</name>
    <dbReference type="NCBI Taxonomy" id="2950278"/>
    <lineage>
        <taxon>Bacteria</taxon>
        <taxon>Pseudomonadati</taxon>
        <taxon>Bacteroidota</taxon>
        <taxon>Cytophagia</taxon>
        <taxon>Cytophagales</taxon>
        <taxon>Spirosomataceae</taxon>
        <taxon>Runella</taxon>
    </lineage>
</organism>
<evidence type="ECO:0000313" key="2">
    <source>
        <dbReference type="Proteomes" id="UP001204772"/>
    </source>
</evidence>
<proteinExistence type="predicted"/>
<comment type="caution">
    <text evidence="1">The sequence shown here is derived from an EMBL/GenBank/DDBJ whole genome shotgun (WGS) entry which is preliminary data.</text>
</comment>
<dbReference type="Gene3D" id="3.40.50.300">
    <property type="entry name" value="P-loop containing nucleotide triphosphate hydrolases"/>
    <property type="match status" value="1"/>
</dbReference>
<sequence>MEFRPVTKKGATKENVAPASPSKVGLLVVKTANQTIEDAKLQAIPNALCGNFWYEGEVSILFADTNVGKSILSVQIADMISRGDARGVFGCQAKAQYILYLDFELSDKQFEKRYSVDYQKHYLWDKRFLRVKINTAFTDFDDFEKQLFFEIENLLVETSIKILVVDNITYLKMQSTESGKEAMPLMKHLTRLKHQFGLSLLVIAHTPKRLNPSSPLTFNDLAGSKQLSNFADSIFCIGRSNQEPDLRYVKQLKARSCAVSEEVWVCRLEKQHNFLGFNFLETNFEQNHLKPKNEAKNELMEQVSKLRDDHPDWPYQKIADEAGTNKMNVKRILDRLKL</sequence>
<dbReference type="RefSeq" id="WP_253530282.1">
    <property type="nucleotide sequence ID" value="NZ_JAMZEL010000008.1"/>
</dbReference>
<reference evidence="1 2" key="1">
    <citation type="submission" date="2022-06" db="EMBL/GenBank/DDBJ databases">
        <title>Runella sp. S5 genome sequencing.</title>
        <authorList>
            <person name="Park S."/>
        </authorList>
    </citation>
    <scope>NUCLEOTIDE SEQUENCE [LARGE SCALE GENOMIC DNA]</scope>
    <source>
        <strain evidence="1 2">S5</strain>
    </source>
</reference>
<dbReference type="Proteomes" id="UP001204772">
    <property type="component" value="Unassembled WGS sequence"/>
</dbReference>
<name>A0ABT1FS63_9BACT</name>